<feature type="transmembrane region" description="Helical" evidence="7">
    <location>
        <begin position="234"/>
        <end position="253"/>
    </location>
</feature>
<feature type="transmembrane region" description="Helical" evidence="7">
    <location>
        <begin position="306"/>
        <end position="329"/>
    </location>
</feature>
<dbReference type="PANTHER" id="PTHR30250:SF10">
    <property type="entry name" value="LIPOPOLYSACCHARIDE BIOSYNTHESIS PROTEIN WZXC"/>
    <property type="match status" value="1"/>
</dbReference>
<evidence type="ECO:0000256" key="5">
    <source>
        <dbReference type="ARBA" id="ARBA00022989"/>
    </source>
</evidence>
<dbReference type="HOGENOM" id="CLU_022017_0_2_6"/>
<dbReference type="EMBL" id="AOBV01000009">
    <property type="protein sequence ID" value="ELV07645.1"/>
    <property type="molecule type" value="Genomic_DNA"/>
</dbReference>
<keyword evidence="6 7" id="KW-0472">Membrane</keyword>
<sequence length="390" mass="43571">MIIPLLELPILTRNLKPTEYGELIYLLGITLIAGIIIEYGFNFSVTRKILSASDPNILGKLCSDVFLAKVFLSIGVIIGIIIFLSLSSNIRLDKIWLIYIVIISLAIGFTPMWFFIVTEALIVPAILDLGIRLLGMTALLIILPFFPSGEIALLILSITGVLNTLIPSMLMLNQVSCAPLCCRRSLLLLKEGFHLFIYKSTQTIQQALSSLMLGYLGNAQFVGMFAPAEKLSRAVIGLLVPIINIFFPHFTRLRSAENKESGKKFFLFFMGIISIGLIMIMLIIIWLAPLIIQILFGSAYLDSIKILQYMAVLIPFKGMNILCNILWFVPIGKEKIVNNLIALNIFLVVVMAIIMIPNYGVLGFVLGLISIEVLILIFMIFFVRITWKSY</sequence>
<comment type="subcellular location">
    <subcellularLocation>
        <location evidence="1">Cell membrane</location>
        <topology evidence="1">Multi-pass membrane protein</topology>
    </subcellularLocation>
</comment>
<evidence type="ECO:0000256" key="1">
    <source>
        <dbReference type="ARBA" id="ARBA00004651"/>
    </source>
</evidence>
<accession>L8XY18</accession>
<keyword evidence="9" id="KW-1185">Reference proteome</keyword>
<dbReference type="AlphaFoldDB" id="L8XY18"/>
<evidence type="ECO:0000313" key="9">
    <source>
        <dbReference type="Proteomes" id="UP000011617"/>
    </source>
</evidence>
<feature type="transmembrane region" description="Helical" evidence="7">
    <location>
        <begin position="362"/>
        <end position="383"/>
    </location>
</feature>
<evidence type="ECO:0000256" key="6">
    <source>
        <dbReference type="ARBA" id="ARBA00023136"/>
    </source>
</evidence>
<comment type="similarity">
    <text evidence="2">Belongs to the polysaccharide synthase family.</text>
</comment>
<feature type="transmembrane region" description="Helical" evidence="7">
    <location>
        <begin position="96"/>
        <end position="117"/>
    </location>
</feature>
<feature type="transmembrane region" description="Helical" evidence="7">
    <location>
        <begin position="66"/>
        <end position="84"/>
    </location>
</feature>
<evidence type="ECO:0000256" key="7">
    <source>
        <dbReference type="SAM" id="Phobius"/>
    </source>
</evidence>
<keyword evidence="5 7" id="KW-1133">Transmembrane helix</keyword>
<feature type="transmembrane region" description="Helical" evidence="7">
    <location>
        <begin position="152"/>
        <end position="172"/>
    </location>
</feature>
<dbReference type="PANTHER" id="PTHR30250">
    <property type="entry name" value="PST FAMILY PREDICTED COLANIC ACID TRANSPORTER"/>
    <property type="match status" value="1"/>
</dbReference>
<evidence type="ECO:0000256" key="3">
    <source>
        <dbReference type="ARBA" id="ARBA00022475"/>
    </source>
</evidence>
<evidence type="ECO:0008006" key="10">
    <source>
        <dbReference type="Google" id="ProtNLM"/>
    </source>
</evidence>
<organism evidence="8 9">
    <name type="scientific">Wohlfahrtiimonas chitiniclastica SH04</name>
    <dbReference type="NCBI Taxonomy" id="1261130"/>
    <lineage>
        <taxon>Bacteria</taxon>
        <taxon>Pseudomonadati</taxon>
        <taxon>Pseudomonadota</taxon>
        <taxon>Gammaproteobacteria</taxon>
        <taxon>Cardiobacteriales</taxon>
        <taxon>Ignatzschineriaceae</taxon>
        <taxon>Wohlfahrtiimonas</taxon>
    </lineage>
</organism>
<comment type="caution">
    <text evidence="8">The sequence shown here is derived from an EMBL/GenBank/DDBJ whole genome shotgun (WGS) entry which is preliminary data.</text>
</comment>
<feature type="transmembrane region" description="Helical" evidence="7">
    <location>
        <begin position="336"/>
        <end position="356"/>
    </location>
</feature>
<gene>
    <name evidence="8" type="ORF">F387_01449</name>
</gene>
<evidence type="ECO:0000256" key="2">
    <source>
        <dbReference type="ARBA" id="ARBA00007430"/>
    </source>
</evidence>
<evidence type="ECO:0000313" key="8">
    <source>
        <dbReference type="EMBL" id="ELV07645.1"/>
    </source>
</evidence>
<reference evidence="8 9" key="1">
    <citation type="journal article" date="2013" name="Genome Announc.">
        <title>Complete Genome Sequence of Wohlfahrtiimonas chitiniclastica Strain SH04, Isolated from Chrysomya megacephala Collected from Pudong International Airport in China.</title>
        <authorList>
            <person name="Cao X.M."/>
            <person name="Chen T."/>
            <person name="Xu L.Z."/>
            <person name="Yao L.S."/>
            <person name="Qi J."/>
            <person name="Zhang X.L."/>
            <person name="Yan Q.L."/>
            <person name="Deng Y.H."/>
            <person name="Guo T.Y."/>
            <person name="Wang J."/>
            <person name="Hu K.X."/>
            <person name="Xu B.L."/>
        </authorList>
    </citation>
    <scope>NUCLEOTIDE SEQUENCE [LARGE SCALE GENOMIC DNA]</scope>
    <source>
        <strain evidence="8 9">SH04</strain>
    </source>
</reference>
<dbReference type="GO" id="GO:0005886">
    <property type="term" value="C:plasma membrane"/>
    <property type="evidence" value="ECO:0007669"/>
    <property type="project" value="UniProtKB-SubCell"/>
</dbReference>
<keyword evidence="4 7" id="KW-0812">Transmembrane</keyword>
<dbReference type="Proteomes" id="UP000011617">
    <property type="component" value="Unassembled WGS sequence"/>
</dbReference>
<dbReference type="Pfam" id="PF01943">
    <property type="entry name" value="Polysacc_synt"/>
    <property type="match status" value="1"/>
</dbReference>
<dbReference type="InterPro" id="IPR050833">
    <property type="entry name" value="Poly_Biosynth_Transport"/>
</dbReference>
<dbReference type="InterPro" id="IPR002797">
    <property type="entry name" value="Polysacc_synth"/>
</dbReference>
<evidence type="ECO:0000256" key="4">
    <source>
        <dbReference type="ARBA" id="ARBA00022692"/>
    </source>
</evidence>
<keyword evidence="3" id="KW-1003">Cell membrane</keyword>
<feature type="transmembrane region" description="Helical" evidence="7">
    <location>
        <begin position="23"/>
        <end position="45"/>
    </location>
</feature>
<dbReference type="PATRIC" id="fig|1261130.3.peg.1487"/>
<proteinExistence type="inferred from homology"/>
<feature type="transmembrane region" description="Helical" evidence="7">
    <location>
        <begin position="129"/>
        <end position="146"/>
    </location>
</feature>
<feature type="transmembrane region" description="Helical" evidence="7">
    <location>
        <begin position="265"/>
        <end position="294"/>
    </location>
</feature>
<name>L8XY18_9GAMM</name>
<protein>
    <recommendedName>
        <fullName evidence="10">Polysaccharide biosynthesis protein C-terminal domain-containing protein</fullName>
    </recommendedName>
</protein>
<feature type="transmembrane region" description="Helical" evidence="7">
    <location>
        <begin position="207"/>
        <end position="228"/>
    </location>
</feature>